<dbReference type="OrthoDB" id="1493289at2"/>
<dbReference type="Pfam" id="PF05552">
    <property type="entry name" value="MS_channel_1st_1"/>
    <property type="match status" value="2"/>
</dbReference>
<accession>A0A2D0N5B9</accession>
<feature type="transmembrane region" description="Helical" evidence="1">
    <location>
        <begin position="88"/>
        <end position="110"/>
    </location>
</feature>
<dbReference type="Proteomes" id="UP000223913">
    <property type="component" value="Unassembled WGS sequence"/>
</dbReference>
<keyword evidence="1" id="KW-0812">Transmembrane</keyword>
<evidence type="ECO:0000259" key="2">
    <source>
        <dbReference type="Pfam" id="PF00924"/>
    </source>
</evidence>
<dbReference type="GO" id="GO:0016020">
    <property type="term" value="C:membrane"/>
    <property type="evidence" value="ECO:0007669"/>
    <property type="project" value="InterPro"/>
</dbReference>
<dbReference type="GO" id="GO:0008381">
    <property type="term" value="F:mechanosensitive monoatomic ion channel activity"/>
    <property type="evidence" value="ECO:0007669"/>
    <property type="project" value="InterPro"/>
</dbReference>
<feature type="transmembrane region" description="Helical" evidence="1">
    <location>
        <begin position="159"/>
        <end position="177"/>
    </location>
</feature>
<feature type="transmembrane region" description="Helical" evidence="1">
    <location>
        <begin position="116"/>
        <end position="138"/>
    </location>
</feature>
<dbReference type="SUPFAM" id="SSF50182">
    <property type="entry name" value="Sm-like ribonucleoproteins"/>
    <property type="match status" value="1"/>
</dbReference>
<dbReference type="RefSeq" id="WP_099152765.1">
    <property type="nucleotide sequence ID" value="NZ_PDUD01000029.1"/>
</dbReference>
<dbReference type="InterPro" id="IPR006685">
    <property type="entry name" value="MscS_channel_2nd"/>
</dbReference>
<organism evidence="3 4">
    <name type="scientific">Flavilitoribacter nigricans (strain ATCC 23147 / DSM 23189 / NBRC 102662 / NCIMB 1420 / SS-2)</name>
    <name type="common">Lewinella nigricans</name>
    <dbReference type="NCBI Taxonomy" id="1122177"/>
    <lineage>
        <taxon>Bacteria</taxon>
        <taxon>Pseudomonadati</taxon>
        <taxon>Bacteroidota</taxon>
        <taxon>Saprospiria</taxon>
        <taxon>Saprospirales</taxon>
        <taxon>Lewinellaceae</taxon>
        <taxon>Flavilitoribacter</taxon>
    </lineage>
</organism>
<proteinExistence type="predicted"/>
<dbReference type="Pfam" id="PF00924">
    <property type="entry name" value="MS_channel_2nd"/>
    <property type="match status" value="1"/>
</dbReference>
<evidence type="ECO:0000313" key="4">
    <source>
        <dbReference type="Proteomes" id="UP000223913"/>
    </source>
</evidence>
<feature type="domain" description="Mechanosensitive ion channel MscS" evidence="2">
    <location>
        <begin position="212"/>
        <end position="272"/>
    </location>
</feature>
<dbReference type="InterPro" id="IPR045275">
    <property type="entry name" value="MscS_archaea/bacteria_type"/>
</dbReference>
<comment type="caution">
    <text evidence="3">The sequence shown here is derived from an EMBL/GenBank/DDBJ whole genome shotgun (WGS) entry which is preliminary data.</text>
</comment>
<name>A0A2D0N5B9_FLAN2</name>
<dbReference type="EMBL" id="PDUD01000029">
    <property type="protein sequence ID" value="PHN03732.1"/>
    <property type="molecule type" value="Genomic_DNA"/>
</dbReference>
<reference evidence="3 4" key="1">
    <citation type="submission" date="2017-10" db="EMBL/GenBank/DDBJ databases">
        <title>The draft genome sequence of Lewinella nigricans NBRC 102662.</title>
        <authorList>
            <person name="Wang K."/>
        </authorList>
    </citation>
    <scope>NUCLEOTIDE SEQUENCE [LARGE SCALE GENOMIC DNA]</scope>
    <source>
        <strain evidence="3 4">NBRC 102662</strain>
    </source>
</reference>
<keyword evidence="4" id="KW-1185">Reference proteome</keyword>
<feature type="transmembrane region" description="Helical" evidence="1">
    <location>
        <begin position="189"/>
        <end position="209"/>
    </location>
</feature>
<dbReference type="AlphaFoldDB" id="A0A2D0N5B9"/>
<gene>
    <name evidence="3" type="ORF">CRP01_24570</name>
</gene>
<protein>
    <recommendedName>
        <fullName evidence="2">Mechanosensitive ion channel MscS domain-containing protein</fullName>
    </recommendedName>
</protein>
<evidence type="ECO:0000313" key="3">
    <source>
        <dbReference type="EMBL" id="PHN03732.1"/>
    </source>
</evidence>
<feature type="transmembrane region" description="Helical" evidence="1">
    <location>
        <begin position="22"/>
        <end position="43"/>
    </location>
</feature>
<dbReference type="PANTHER" id="PTHR30221">
    <property type="entry name" value="SMALL-CONDUCTANCE MECHANOSENSITIVE CHANNEL"/>
    <property type="match status" value="1"/>
</dbReference>
<dbReference type="InterPro" id="IPR010920">
    <property type="entry name" value="LSM_dom_sf"/>
</dbReference>
<sequence length="276" mass="30088">MSELSTWSELFLESLQIFGQKFMGAIPGVIGALLILLLGWLFARLVSGAITRLLGLMRFDRLAESIKADQFLQKANVNIPASRVVGKFVYWILILLIIMTASETLGWNALSVEISNLLGILPNLMVSIIFFVVGTYIASFVRDFIKSTTRSLGISAGRLISSFVFYLLIAIVTLTALEQAGLDTNIITSNLLLIMGAILAAAAISYSIASKDLLANLLAGFFSQRTFHLGQVIEIDGIAGKIVEQNKISVTLQVNAEEKVVIPTHELITSKVKILQ</sequence>
<dbReference type="PANTHER" id="PTHR30221:SF1">
    <property type="entry name" value="SMALL-CONDUCTANCE MECHANOSENSITIVE CHANNEL"/>
    <property type="match status" value="1"/>
</dbReference>
<keyword evidence="1" id="KW-0472">Membrane</keyword>
<keyword evidence="1" id="KW-1133">Transmembrane helix</keyword>
<evidence type="ECO:0000256" key="1">
    <source>
        <dbReference type="SAM" id="Phobius"/>
    </source>
</evidence>
<dbReference type="InterPro" id="IPR008910">
    <property type="entry name" value="MSC_TM_helix"/>
</dbReference>
<dbReference type="Gene3D" id="1.10.287.1260">
    <property type="match status" value="2"/>
</dbReference>